<feature type="domain" description="RNA 3'-terminal phosphate cyclase" evidence="7">
    <location>
        <begin position="16"/>
        <end position="331"/>
    </location>
</feature>
<dbReference type="Proteomes" id="UP001225316">
    <property type="component" value="Unassembled WGS sequence"/>
</dbReference>
<dbReference type="HAMAP" id="MF_00200">
    <property type="entry name" value="RTC"/>
    <property type="match status" value="1"/>
</dbReference>
<dbReference type="Gene3D" id="3.30.360.20">
    <property type="entry name" value="RNA 3'-terminal phosphate cyclase, insert domain"/>
    <property type="match status" value="1"/>
</dbReference>
<dbReference type="InterPro" id="IPR017770">
    <property type="entry name" value="RNA3'_term_phos_cyc_type_1"/>
</dbReference>
<keyword evidence="2 5" id="KW-0436">Ligase</keyword>
<dbReference type="InterPro" id="IPR023797">
    <property type="entry name" value="RNA3'_phos_cyclase_dom"/>
</dbReference>
<dbReference type="PANTHER" id="PTHR11096">
    <property type="entry name" value="RNA 3' TERMINAL PHOSPHATE CYCLASE"/>
    <property type="match status" value="1"/>
</dbReference>
<accession>A0ABU1AUR4</accession>
<dbReference type="GO" id="GO:0003963">
    <property type="term" value="F:RNA-3'-phosphate cyclase activity"/>
    <property type="evidence" value="ECO:0007669"/>
    <property type="project" value="UniProtKB-EC"/>
</dbReference>
<dbReference type="InterPro" id="IPR000228">
    <property type="entry name" value="RNA3'_term_phos_cyc"/>
</dbReference>
<evidence type="ECO:0000256" key="5">
    <source>
        <dbReference type="HAMAP-Rule" id="MF_00200"/>
    </source>
</evidence>
<protein>
    <recommendedName>
        <fullName evidence="5 6">RNA 3'-terminal phosphate cyclase</fullName>
        <shortName evidence="5">RNA cyclase</shortName>
        <shortName evidence="5">RNA-3'-phosphate cyclase</shortName>
        <ecNumber evidence="5 6">6.5.1.4</ecNumber>
    </recommendedName>
</protein>
<dbReference type="PIRSF" id="PIRSF005378">
    <property type="entry name" value="RNA3'_term_phos_cycl_euk"/>
    <property type="match status" value="1"/>
</dbReference>
<comment type="catalytic activity">
    <reaction evidence="4 5">
        <text>a 3'-end 3'-phospho-ribonucleotide-RNA + ATP = a 3'-end 2',3'-cyclophospho-ribonucleotide-RNA + AMP + diphosphate</text>
        <dbReference type="Rhea" id="RHEA:23976"/>
        <dbReference type="Rhea" id="RHEA-COMP:10463"/>
        <dbReference type="Rhea" id="RHEA-COMP:10464"/>
        <dbReference type="ChEBI" id="CHEBI:30616"/>
        <dbReference type="ChEBI" id="CHEBI:33019"/>
        <dbReference type="ChEBI" id="CHEBI:83062"/>
        <dbReference type="ChEBI" id="CHEBI:83064"/>
        <dbReference type="ChEBI" id="CHEBI:456215"/>
        <dbReference type="EC" id="6.5.1.4"/>
    </reaction>
</comment>
<dbReference type="SUPFAM" id="SSF52913">
    <property type="entry name" value="RNA 3'-terminal phosphate cyclase, RPTC, insert domain"/>
    <property type="match status" value="1"/>
</dbReference>
<dbReference type="InterPro" id="IPR037136">
    <property type="entry name" value="RNA3'_phos_cyclase_dom_sf"/>
</dbReference>
<comment type="similarity">
    <text evidence="1 5">Belongs to the RNA 3'-terminal cyclase family. Type 1 subfamily.</text>
</comment>
<proteinExistence type="inferred from homology"/>
<evidence type="ECO:0000256" key="1">
    <source>
        <dbReference type="ARBA" id="ARBA00009206"/>
    </source>
</evidence>
<comment type="caution">
    <text evidence="9">The sequence shown here is derived from an EMBL/GenBank/DDBJ whole genome shotgun (WGS) entry which is preliminary data.</text>
</comment>
<dbReference type="Gene3D" id="3.65.10.20">
    <property type="entry name" value="RNA 3'-terminal phosphate cyclase domain"/>
    <property type="match status" value="1"/>
</dbReference>
<dbReference type="SUPFAM" id="SSF55205">
    <property type="entry name" value="EPT/RTPC-like"/>
    <property type="match status" value="2"/>
</dbReference>
<dbReference type="InterPro" id="IPR036553">
    <property type="entry name" value="RPTC_insert"/>
</dbReference>
<comment type="subcellular location">
    <subcellularLocation>
        <location evidence="5">Cytoplasm</location>
    </subcellularLocation>
</comment>
<evidence type="ECO:0000313" key="10">
    <source>
        <dbReference type="Proteomes" id="UP001225316"/>
    </source>
</evidence>
<dbReference type="Pfam" id="PF01137">
    <property type="entry name" value="RTC"/>
    <property type="match status" value="1"/>
</dbReference>
<evidence type="ECO:0000256" key="2">
    <source>
        <dbReference type="ARBA" id="ARBA00022598"/>
    </source>
</evidence>
<dbReference type="NCBIfam" id="NF003246">
    <property type="entry name" value="PRK04204.1-2"/>
    <property type="match status" value="1"/>
</dbReference>
<dbReference type="Pfam" id="PF05189">
    <property type="entry name" value="RTC_insert"/>
    <property type="match status" value="1"/>
</dbReference>
<dbReference type="NCBIfam" id="TIGR03399">
    <property type="entry name" value="RNA_3prim_cycl"/>
    <property type="match status" value="1"/>
</dbReference>
<keyword evidence="10" id="KW-1185">Reference proteome</keyword>
<feature type="binding site" evidence="5">
    <location>
        <position position="107"/>
    </location>
    <ligand>
        <name>ATP</name>
        <dbReference type="ChEBI" id="CHEBI:30616"/>
    </ligand>
</feature>
<comment type="function">
    <text evidence="5">Catalyzes the conversion of 3'-phosphate to a 2',3'-cyclic phosphodiester at the end of RNA. The mechanism of action of the enzyme occurs in 3 steps: (A) adenylation of the enzyme by ATP; (B) transfer of adenylate to an RNA-N3'P to produce RNA-N3'PP5'A; (C) and attack of the adjacent 2'-hydroxyl on the 3'-phosphorus in the diester linkage to produce the cyclic end product. The biological role of this enzyme is unknown but it is likely to function in some aspects of cellular RNA processing.</text>
</comment>
<name>A0ABU1AUR4_9BACT</name>
<keyword evidence="3 5" id="KW-0547">Nucleotide-binding</keyword>
<dbReference type="InterPro" id="IPR013791">
    <property type="entry name" value="RNA3'-term_phos_cycl_insert"/>
</dbReference>
<organism evidence="9 10">
    <name type="scientific">Thalassobacterium maritimum</name>
    <dbReference type="NCBI Taxonomy" id="3041265"/>
    <lineage>
        <taxon>Bacteria</taxon>
        <taxon>Pseudomonadati</taxon>
        <taxon>Verrucomicrobiota</taxon>
        <taxon>Opitutia</taxon>
        <taxon>Puniceicoccales</taxon>
        <taxon>Coraliomargaritaceae</taxon>
        <taxon>Thalassobacterium</taxon>
    </lineage>
</organism>
<evidence type="ECO:0000313" key="9">
    <source>
        <dbReference type="EMBL" id="MDQ8207878.1"/>
    </source>
</evidence>
<dbReference type="InterPro" id="IPR013792">
    <property type="entry name" value="RNA3'P_cycl/enolpyr_Trfase_a/b"/>
</dbReference>
<gene>
    <name evidence="5 9" type="primary">rtcA</name>
    <name evidence="9" type="ORF">QEH52_10175</name>
</gene>
<dbReference type="PANTHER" id="PTHR11096:SF0">
    <property type="entry name" value="RNA 3'-TERMINAL PHOSPHATE CYCLASE"/>
    <property type="match status" value="1"/>
</dbReference>
<feature type="binding site" evidence="5">
    <location>
        <begin position="289"/>
        <end position="293"/>
    </location>
    <ligand>
        <name>ATP</name>
        <dbReference type="ChEBI" id="CHEBI:30616"/>
    </ligand>
</feature>
<evidence type="ECO:0000256" key="6">
    <source>
        <dbReference type="NCBIfam" id="TIGR03399"/>
    </source>
</evidence>
<dbReference type="EC" id="6.5.1.4" evidence="5 6"/>
<evidence type="ECO:0000256" key="3">
    <source>
        <dbReference type="ARBA" id="ARBA00022741"/>
    </source>
</evidence>
<keyword evidence="5" id="KW-0963">Cytoplasm</keyword>
<sequence>MTQIQNKHIMIDGSAGEGGGQVLRSALSLSILTGRPFAMTEIRGKRRKPGLMRQHLTAVRAATVISSAKVVGDSIKSMELEFTPQAVRGGRYEFAVGSGGSAMLILQTILLPLCFADSPSEVVIEGGTHNPMAPPFDFIQRVYLPILERMGAQVNLRLEQMGFYPAGGGKIVATIEPIKALKSLVLDERGALLGRNARAIANHLPASIAERELVVVRDRLDLSEEDTSAAHFDPAPGMGNVLLLDLKYEALTEVFTGFGENGISAEKVVGKVCTAVERYLKSTAPVGDYLADQLLLPFALAGGGRFTCTALTKHFKTNVQTIERFLKIKIQAEREERLAWNITFKK</sequence>
<reference evidence="9 10" key="1">
    <citation type="submission" date="2023-04" db="EMBL/GenBank/DDBJ databases">
        <title>A novel bacteria isolated from coastal sediment.</title>
        <authorList>
            <person name="Liu X.-J."/>
            <person name="Du Z.-J."/>
        </authorList>
    </citation>
    <scope>NUCLEOTIDE SEQUENCE [LARGE SCALE GENOMIC DNA]</scope>
    <source>
        <strain evidence="9 10">SDUM461003</strain>
    </source>
</reference>
<feature type="active site" description="Tele-AMP-histidine intermediate" evidence="5">
    <location>
        <position position="314"/>
    </location>
</feature>
<evidence type="ECO:0000259" key="7">
    <source>
        <dbReference type="Pfam" id="PF01137"/>
    </source>
</evidence>
<dbReference type="EMBL" id="JARXHW010000020">
    <property type="protein sequence ID" value="MDQ8207878.1"/>
    <property type="molecule type" value="Genomic_DNA"/>
</dbReference>
<evidence type="ECO:0000259" key="8">
    <source>
        <dbReference type="Pfam" id="PF05189"/>
    </source>
</evidence>
<keyword evidence="5" id="KW-0067">ATP-binding</keyword>
<feature type="domain" description="RNA 3'-terminal phosphate cyclase insert" evidence="8">
    <location>
        <begin position="188"/>
        <end position="279"/>
    </location>
</feature>
<evidence type="ECO:0000256" key="4">
    <source>
        <dbReference type="ARBA" id="ARBA00024481"/>
    </source>
</evidence>